<name>A0A5C6E055_9BACT</name>
<comment type="caution">
    <text evidence="3">The sequence shown here is derived from an EMBL/GenBank/DDBJ whole genome shotgun (WGS) entry which is preliminary data.</text>
</comment>
<dbReference type="PANTHER" id="PTHR37464:SF1">
    <property type="entry name" value="BLL2463 PROTEIN"/>
    <property type="match status" value="1"/>
</dbReference>
<feature type="transmembrane region" description="Helical" evidence="1">
    <location>
        <begin position="6"/>
        <end position="24"/>
    </location>
</feature>
<sequence>MNFLQPWMLAALPLVLLPILIHLVNQWRYQTKPWAAMMFLLQAAQTNRGHARLRRWLILALRSLAIGSMILAASRPLSSGLLGWSFGDRVDATIVILDRSPSMQQLGPGGTTKLGLASEQVADALRKLGAADLFMINGPRDLPKRFSSVDALLDSPWMQGSAATSDVPAMLKLAVDLVRREQFGRTDIWICSDLRSSDWQPESGNWGALKRTLGQQSQSVRVHLLAFPEPVSVNRSVRVTKVQQVVDDQGTSVRLSLSLVSTGTSRQASELVPVTFEMNGARTRAEIPLTEGNAEFHDYRIPMAPATTTAWGRVSIPADSNLADNEAFFVLGEPPDRRVVIVSEAASVSQALEAAAAVSPDVKTPVSVQRMDAQQVVSLQANDVGLLIWQSELPTGTARQVVEDFVKRGGQVLFFPSSRWGRGVGQPNAESFMGVRWSGWIDAPGSVMVEHWVKTQDLLADTQSGTELPLAELRVLGHATLDGEVTSLATLSGGDPLLARTATEKGAAYFCTASPDMQHSSLQENGVVLYAMIQRALQQGLDSMRAATQRDAVSGQPGTESWQPIAGNPKSLSSEYPAHAGVYEIGSEQGRAVVAVNRPAAEDRTGVIDDAALADLFAGMEFERVDHANGRFGGVVNEVWRLFLIGMIVALLFEAILCLPSRRPVLDSPLERLAGLRANRRKGGVA</sequence>
<gene>
    <name evidence="3" type="ORF">Poly41_05360</name>
</gene>
<dbReference type="RefSeq" id="WP_146524336.1">
    <property type="nucleotide sequence ID" value="NZ_SJPV01000001.1"/>
</dbReference>
<feature type="transmembrane region" description="Helical" evidence="1">
    <location>
        <begin position="56"/>
        <end position="73"/>
    </location>
</feature>
<dbReference type="Pfam" id="PF07584">
    <property type="entry name" value="BatA"/>
    <property type="match status" value="1"/>
</dbReference>
<protein>
    <recommendedName>
        <fullName evidence="2">Aerotolerance regulator N-terminal domain-containing protein</fullName>
    </recommendedName>
</protein>
<dbReference type="InterPro" id="IPR024163">
    <property type="entry name" value="Aerotolerance_reg_N"/>
</dbReference>
<dbReference type="EMBL" id="SJPV01000001">
    <property type="protein sequence ID" value="TWU42240.1"/>
    <property type="molecule type" value="Genomic_DNA"/>
</dbReference>
<dbReference type="InterPro" id="IPR011933">
    <property type="entry name" value="Double_TM_dom"/>
</dbReference>
<dbReference type="AlphaFoldDB" id="A0A5C6E055"/>
<dbReference type="Proteomes" id="UP000319143">
    <property type="component" value="Unassembled WGS sequence"/>
</dbReference>
<dbReference type="NCBIfam" id="TIGR02226">
    <property type="entry name" value="two_anch"/>
    <property type="match status" value="1"/>
</dbReference>
<proteinExistence type="predicted"/>
<keyword evidence="4" id="KW-1185">Reference proteome</keyword>
<evidence type="ECO:0000259" key="2">
    <source>
        <dbReference type="Pfam" id="PF07584"/>
    </source>
</evidence>
<reference evidence="3 4" key="1">
    <citation type="submission" date="2019-02" db="EMBL/GenBank/DDBJ databases">
        <title>Deep-cultivation of Planctomycetes and their phenomic and genomic characterization uncovers novel biology.</title>
        <authorList>
            <person name="Wiegand S."/>
            <person name="Jogler M."/>
            <person name="Boedeker C."/>
            <person name="Pinto D."/>
            <person name="Vollmers J."/>
            <person name="Rivas-Marin E."/>
            <person name="Kohn T."/>
            <person name="Peeters S.H."/>
            <person name="Heuer A."/>
            <person name="Rast P."/>
            <person name="Oberbeckmann S."/>
            <person name="Bunk B."/>
            <person name="Jeske O."/>
            <person name="Meyerdierks A."/>
            <person name="Storesund J.E."/>
            <person name="Kallscheuer N."/>
            <person name="Luecker S."/>
            <person name="Lage O.M."/>
            <person name="Pohl T."/>
            <person name="Merkel B.J."/>
            <person name="Hornburger P."/>
            <person name="Mueller R.-W."/>
            <person name="Bruemmer F."/>
            <person name="Labrenz M."/>
            <person name="Spormann A.M."/>
            <person name="Op Den Camp H."/>
            <person name="Overmann J."/>
            <person name="Amann R."/>
            <person name="Jetten M.S.M."/>
            <person name="Mascher T."/>
            <person name="Medema M.H."/>
            <person name="Devos D.P."/>
            <person name="Kaster A.-K."/>
            <person name="Ovreas L."/>
            <person name="Rohde M."/>
            <person name="Galperin M.Y."/>
            <person name="Jogler C."/>
        </authorList>
    </citation>
    <scope>NUCLEOTIDE SEQUENCE [LARGE SCALE GENOMIC DNA]</scope>
    <source>
        <strain evidence="3 4">Poly41</strain>
    </source>
</reference>
<evidence type="ECO:0000256" key="1">
    <source>
        <dbReference type="SAM" id="Phobius"/>
    </source>
</evidence>
<keyword evidence="1" id="KW-0812">Transmembrane</keyword>
<dbReference type="PANTHER" id="PTHR37464">
    <property type="entry name" value="BLL2463 PROTEIN"/>
    <property type="match status" value="1"/>
</dbReference>
<keyword evidence="1" id="KW-1133">Transmembrane helix</keyword>
<dbReference type="OrthoDB" id="224458at2"/>
<organism evidence="3 4">
    <name type="scientific">Novipirellula artificiosorum</name>
    <dbReference type="NCBI Taxonomy" id="2528016"/>
    <lineage>
        <taxon>Bacteria</taxon>
        <taxon>Pseudomonadati</taxon>
        <taxon>Planctomycetota</taxon>
        <taxon>Planctomycetia</taxon>
        <taxon>Pirellulales</taxon>
        <taxon>Pirellulaceae</taxon>
        <taxon>Novipirellula</taxon>
    </lineage>
</organism>
<keyword evidence="1" id="KW-0472">Membrane</keyword>
<evidence type="ECO:0000313" key="3">
    <source>
        <dbReference type="EMBL" id="TWU42240.1"/>
    </source>
</evidence>
<feature type="domain" description="Aerotolerance regulator N-terminal" evidence="2">
    <location>
        <begin position="1"/>
        <end position="76"/>
    </location>
</feature>
<evidence type="ECO:0000313" key="4">
    <source>
        <dbReference type="Proteomes" id="UP000319143"/>
    </source>
</evidence>
<accession>A0A5C6E055</accession>